<keyword evidence="1" id="KW-0805">Transcription regulation</keyword>
<dbReference type="InterPro" id="IPR036271">
    <property type="entry name" value="Tet_transcr_reg_TetR-rel_C_sf"/>
</dbReference>
<dbReference type="SUPFAM" id="SSF48498">
    <property type="entry name" value="Tetracyclin repressor-like, C-terminal domain"/>
    <property type="match status" value="1"/>
</dbReference>
<dbReference type="PANTHER" id="PTHR30055">
    <property type="entry name" value="HTH-TYPE TRANSCRIPTIONAL REGULATOR RUTR"/>
    <property type="match status" value="1"/>
</dbReference>
<dbReference type="PROSITE" id="PS50977">
    <property type="entry name" value="HTH_TETR_2"/>
    <property type="match status" value="1"/>
</dbReference>
<feature type="DNA-binding region" description="H-T-H motif" evidence="4">
    <location>
        <begin position="51"/>
        <end position="70"/>
    </location>
</feature>
<proteinExistence type="predicted"/>
<dbReference type="InterPro" id="IPR009057">
    <property type="entry name" value="Homeodomain-like_sf"/>
</dbReference>
<dbReference type="InterPro" id="IPR001647">
    <property type="entry name" value="HTH_TetR"/>
</dbReference>
<evidence type="ECO:0000256" key="3">
    <source>
        <dbReference type="ARBA" id="ARBA00023163"/>
    </source>
</evidence>
<dbReference type="Gene3D" id="1.10.357.10">
    <property type="entry name" value="Tetracycline Repressor, domain 2"/>
    <property type="match status" value="1"/>
</dbReference>
<dbReference type="EMBL" id="BAAARW010000012">
    <property type="protein sequence ID" value="GAA2421640.1"/>
    <property type="molecule type" value="Genomic_DNA"/>
</dbReference>
<evidence type="ECO:0000313" key="7">
    <source>
        <dbReference type="Proteomes" id="UP001501231"/>
    </source>
</evidence>
<evidence type="ECO:0000256" key="2">
    <source>
        <dbReference type="ARBA" id="ARBA00023125"/>
    </source>
</evidence>
<evidence type="ECO:0000256" key="4">
    <source>
        <dbReference type="PROSITE-ProRule" id="PRU00335"/>
    </source>
</evidence>
<dbReference type="InterPro" id="IPR050109">
    <property type="entry name" value="HTH-type_TetR-like_transc_reg"/>
</dbReference>
<dbReference type="Proteomes" id="UP001501231">
    <property type="component" value="Unassembled WGS sequence"/>
</dbReference>
<comment type="caution">
    <text evidence="6">The sequence shown here is derived from an EMBL/GenBank/DDBJ whole genome shotgun (WGS) entry which is preliminary data.</text>
</comment>
<gene>
    <name evidence="6" type="ORF">GCM10010191_36550</name>
</gene>
<dbReference type="RefSeq" id="WP_344590179.1">
    <property type="nucleotide sequence ID" value="NZ_BAAARW010000012.1"/>
</dbReference>
<dbReference type="Pfam" id="PF00440">
    <property type="entry name" value="TetR_N"/>
    <property type="match status" value="1"/>
</dbReference>
<dbReference type="SUPFAM" id="SSF46689">
    <property type="entry name" value="Homeodomain-like"/>
    <property type="match status" value="1"/>
</dbReference>
<dbReference type="InterPro" id="IPR041347">
    <property type="entry name" value="MftR_C"/>
</dbReference>
<dbReference type="Gene3D" id="1.10.10.60">
    <property type="entry name" value="Homeodomain-like"/>
    <property type="match status" value="1"/>
</dbReference>
<dbReference type="Pfam" id="PF17754">
    <property type="entry name" value="TetR_C_14"/>
    <property type="match status" value="1"/>
</dbReference>
<evidence type="ECO:0000256" key="1">
    <source>
        <dbReference type="ARBA" id="ARBA00023015"/>
    </source>
</evidence>
<dbReference type="PRINTS" id="PR00455">
    <property type="entry name" value="HTHTETR"/>
</dbReference>
<feature type="domain" description="HTH tetR-type" evidence="5">
    <location>
        <begin position="28"/>
        <end position="88"/>
    </location>
</feature>
<evidence type="ECO:0000313" key="6">
    <source>
        <dbReference type="EMBL" id="GAA2421640.1"/>
    </source>
</evidence>
<keyword evidence="3" id="KW-0804">Transcription</keyword>
<name>A0ABN3J5M3_9ACTN</name>
<reference evidence="6 7" key="1">
    <citation type="journal article" date="2019" name="Int. J. Syst. Evol. Microbiol.">
        <title>The Global Catalogue of Microorganisms (GCM) 10K type strain sequencing project: providing services to taxonomists for standard genome sequencing and annotation.</title>
        <authorList>
            <consortium name="The Broad Institute Genomics Platform"/>
            <consortium name="The Broad Institute Genome Sequencing Center for Infectious Disease"/>
            <person name="Wu L."/>
            <person name="Ma J."/>
        </authorList>
    </citation>
    <scope>NUCLEOTIDE SEQUENCE [LARGE SCALE GENOMIC DNA]</scope>
    <source>
        <strain evidence="6 7">JCM 3325</strain>
    </source>
</reference>
<accession>A0ABN3J5M3</accession>
<evidence type="ECO:0000259" key="5">
    <source>
        <dbReference type="PROSITE" id="PS50977"/>
    </source>
</evidence>
<dbReference type="PANTHER" id="PTHR30055:SF234">
    <property type="entry name" value="HTH-TYPE TRANSCRIPTIONAL REGULATOR BETI"/>
    <property type="match status" value="1"/>
</dbReference>
<keyword evidence="2 4" id="KW-0238">DNA-binding</keyword>
<keyword evidence="7" id="KW-1185">Reference proteome</keyword>
<sequence>MSTSLPERSLERFDEYLRRLPLRERKKLRTRRAIQDHALRLFTERGYGATTVDQICAAAEISPSTFFRYFPTKEDVVLDDEYDPILAEVFRAQPPDVSVMDALRAAFRAVFPFVYENEREPMIDRVRLMMAEPALRARMFESMRSGTLAVMVDLVSERTGLDRADMRVQAFCWAVLGVLHSAMYTWLDSDADVDLPELVDQNLKFLGDGLPLP</sequence>
<protein>
    <submittedName>
        <fullName evidence="6">TetR family transcriptional regulator</fullName>
    </submittedName>
</protein>
<organism evidence="6 7">
    <name type="scientific">Actinomadura vinacea</name>
    <dbReference type="NCBI Taxonomy" id="115336"/>
    <lineage>
        <taxon>Bacteria</taxon>
        <taxon>Bacillati</taxon>
        <taxon>Actinomycetota</taxon>
        <taxon>Actinomycetes</taxon>
        <taxon>Streptosporangiales</taxon>
        <taxon>Thermomonosporaceae</taxon>
        <taxon>Actinomadura</taxon>
    </lineage>
</organism>